<dbReference type="PROSITE" id="PS50110">
    <property type="entry name" value="RESPONSE_REGULATORY"/>
    <property type="match status" value="1"/>
</dbReference>
<dbReference type="InterPro" id="IPR001789">
    <property type="entry name" value="Sig_transdc_resp-reg_receiver"/>
</dbReference>
<gene>
    <name evidence="4" type="ORF">GU927_003710</name>
</gene>
<dbReference type="CDD" id="cd06170">
    <property type="entry name" value="LuxR_C_like"/>
    <property type="match status" value="1"/>
</dbReference>
<feature type="domain" description="Response regulatory" evidence="3">
    <location>
        <begin position="14"/>
        <end position="129"/>
    </location>
</feature>
<evidence type="ECO:0000259" key="2">
    <source>
        <dbReference type="PROSITE" id="PS50043"/>
    </source>
</evidence>
<dbReference type="Pfam" id="PF00196">
    <property type="entry name" value="GerE"/>
    <property type="match status" value="1"/>
</dbReference>
<evidence type="ECO:0000259" key="3">
    <source>
        <dbReference type="PROSITE" id="PS50110"/>
    </source>
</evidence>
<dbReference type="InterPro" id="IPR000792">
    <property type="entry name" value="Tscrpt_reg_LuxR_C"/>
</dbReference>
<keyword evidence="5" id="KW-1185">Reference proteome</keyword>
<reference evidence="4 5" key="1">
    <citation type="submission" date="2021-06" db="EMBL/GenBank/DDBJ databases">
        <title>Rhodobacteraceae bacterium strain HSP-20.</title>
        <authorList>
            <person name="Chen W.-M."/>
        </authorList>
    </citation>
    <scope>NUCLEOTIDE SEQUENCE [LARGE SCALE GENOMIC DNA]</scope>
    <source>
        <strain evidence="4 5">HSP-20</strain>
    </source>
</reference>
<dbReference type="SMART" id="SM00421">
    <property type="entry name" value="HTH_LUXR"/>
    <property type="match status" value="1"/>
</dbReference>
<sequence length="215" mass="23046">MDEPPPVGWSSRIPVLLGDDNPLILSALSEVFGRDPRFTLAGSAATAETFLAQAANGAADLGVVSWTLPVLGAQKLIDLLRDTPDAPRVVVYGDAGPDVARKAMAAGAAGFAARSAPVEVLVDTCLAVARGQMVFPFLDVRRLHQDPINLLSRRERILLELLAGGRTNRELARKLDISENTVKFHLSNLFEKLAVKNRAQAIAFYYGSAAGKEIT</sequence>
<dbReference type="EMBL" id="JAAATX020000002">
    <property type="protein sequence ID" value="MBU9696949.1"/>
    <property type="molecule type" value="Genomic_DNA"/>
</dbReference>
<name>A0ABS6IZL2_9RHOB</name>
<dbReference type="Proteomes" id="UP000731907">
    <property type="component" value="Unassembled WGS sequence"/>
</dbReference>
<evidence type="ECO:0000313" key="5">
    <source>
        <dbReference type="Proteomes" id="UP000731907"/>
    </source>
</evidence>
<comment type="caution">
    <text evidence="1">Lacks conserved residue(s) required for the propagation of feature annotation.</text>
</comment>
<dbReference type="PANTHER" id="PTHR45566">
    <property type="entry name" value="HTH-TYPE TRANSCRIPTIONAL REGULATOR YHJB-RELATED"/>
    <property type="match status" value="1"/>
</dbReference>
<dbReference type="PROSITE" id="PS50043">
    <property type="entry name" value="HTH_LUXR_2"/>
    <property type="match status" value="1"/>
</dbReference>
<proteinExistence type="predicted"/>
<evidence type="ECO:0000313" key="4">
    <source>
        <dbReference type="EMBL" id="MBU9696949.1"/>
    </source>
</evidence>
<feature type="domain" description="HTH luxR-type" evidence="2">
    <location>
        <begin position="144"/>
        <end position="209"/>
    </location>
</feature>
<protein>
    <submittedName>
        <fullName evidence="4">Response regulator transcription factor</fullName>
    </submittedName>
</protein>
<evidence type="ECO:0000256" key="1">
    <source>
        <dbReference type="PROSITE-ProRule" id="PRU00169"/>
    </source>
</evidence>
<dbReference type="PANTHER" id="PTHR45566:SF1">
    <property type="entry name" value="HTH-TYPE TRANSCRIPTIONAL REGULATOR YHJB-RELATED"/>
    <property type="match status" value="1"/>
</dbReference>
<accession>A0ABS6IZL2</accession>
<dbReference type="InterPro" id="IPR051015">
    <property type="entry name" value="EvgA-like"/>
</dbReference>
<organism evidence="4 5">
    <name type="scientific">Paragemmobacter amnigenus</name>
    <dbReference type="NCBI Taxonomy" id="2852097"/>
    <lineage>
        <taxon>Bacteria</taxon>
        <taxon>Pseudomonadati</taxon>
        <taxon>Pseudomonadota</taxon>
        <taxon>Alphaproteobacteria</taxon>
        <taxon>Rhodobacterales</taxon>
        <taxon>Paracoccaceae</taxon>
        <taxon>Paragemmobacter</taxon>
    </lineage>
</organism>
<dbReference type="RefSeq" id="WP_217765520.1">
    <property type="nucleotide sequence ID" value="NZ_JAAATX020000002.1"/>
</dbReference>
<comment type="caution">
    <text evidence="4">The sequence shown here is derived from an EMBL/GenBank/DDBJ whole genome shotgun (WGS) entry which is preliminary data.</text>
</comment>